<dbReference type="Pfam" id="PF08708">
    <property type="entry name" value="PriCT_1"/>
    <property type="match status" value="1"/>
</dbReference>
<dbReference type="InterPro" id="IPR014820">
    <property type="entry name" value="PriCT_1"/>
</dbReference>
<gene>
    <name evidence="6" type="ORF">FOKN1_1912</name>
</gene>
<evidence type="ECO:0000259" key="5">
    <source>
        <dbReference type="PROSITE" id="PS51206"/>
    </source>
</evidence>
<dbReference type="SUPFAM" id="SSF56747">
    <property type="entry name" value="Prim-pol domain"/>
    <property type="match status" value="1"/>
</dbReference>
<dbReference type="InterPro" id="IPR014818">
    <property type="entry name" value="Phage/plasmid_primase_P4_C"/>
</dbReference>
<protein>
    <submittedName>
        <fullName evidence="6">ATPase</fullName>
    </submittedName>
</protein>
<dbReference type="KEGG" id="ttc:FOKN1_1912"/>
<accession>A0A1Z4VSW8</accession>
<keyword evidence="3" id="KW-0347">Helicase</keyword>
<dbReference type="SMART" id="SM00942">
    <property type="entry name" value="PriCT_1"/>
    <property type="match status" value="1"/>
</dbReference>
<dbReference type="GO" id="GO:0005524">
    <property type="term" value="F:ATP binding"/>
    <property type="evidence" value="ECO:0007669"/>
    <property type="project" value="UniProtKB-KW"/>
</dbReference>
<dbReference type="PANTHER" id="PTHR35372">
    <property type="entry name" value="ATP BINDING PROTEIN-RELATED"/>
    <property type="match status" value="1"/>
</dbReference>
<keyword evidence="1" id="KW-0547">Nucleotide-binding</keyword>
<keyword evidence="2" id="KW-0378">Hydrolase</keyword>
<evidence type="ECO:0000256" key="2">
    <source>
        <dbReference type="ARBA" id="ARBA00022801"/>
    </source>
</evidence>
<evidence type="ECO:0000256" key="1">
    <source>
        <dbReference type="ARBA" id="ARBA00022741"/>
    </source>
</evidence>
<dbReference type="Proteomes" id="UP000218765">
    <property type="component" value="Chromosome"/>
</dbReference>
<dbReference type="InterPro" id="IPR014015">
    <property type="entry name" value="Helicase_SF3_DNA-vir"/>
</dbReference>
<dbReference type="EMBL" id="AP018052">
    <property type="protein sequence ID" value="BAZ94294.1"/>
    <property type="molecule type" value="Genomic_DNA"/>
</dbReference>
<dbReference type="OrthoDB" id="784829at2"/>
<name>A0A1Z4VSW8_9GAMM</name>
<dbReference type="InterPro" id="IPR006500">
    <property type="entry name" value="Helicase_put_C_phage/plasmid"/>
</dbReference>
<dbReference type="InterPro" id="IPR004968">
    <property type="entry name" value="DNA_primase/NTPase_C"/>
</dbReference>
<dbReference type="InterPro" id="IPR027417">
    <property type="entry name" value="P-loop_NTPase"/>
</dbReference>
<dbReference type="PANTHER" id="PTHR35372:SF2">
    <property type="entry name" value="SF3 HELICASE DOMAIN-CONTAINING PROTEIN"/>
    <property type="match status" value="1"/>
</dbReference>
<dbReference type="GO" id="GO:0004386">
    <property type="term" value="F:helicase activity"/>
    <property type="evidence" value="ECO:0007669"/>
    <property type="project" value="UniProtKB-KW"/>
</dbReference>
<dbReference type="Pfam" id="PF09250">
    <property type="entry name" value="Prim-Pol"/>
    <property type="match status" value="1"/>
</dbReference>
<evidence type="ECO:0000256" key="4">
    <source>
        <dbReference type="ARBA" id="ARBA00022840"/>
    </source>
</evidence>
<dbReference type="PROSITE" id="PS51206">
    <property type="entry name" value="SF3_HELICASE_1"/>
    <property type="match status" value="1"/>
</dbReference>
<dbReference type="Pfam" id="PF08706">
    <property type="entry name" value="D5_N"/>
    <property type="match status" value="1"/>
</dbReference>
<evidence type="ECO:0000256" key="3">
    <source>
        <dbReference type="ARBA" id="ARBA00022806"/>
    </source>
</evidence>
<dbReference type="InterPro" id="IPR045455">
    <property type="entry name" value="NrS-1_pol-like_helicase"/>
</dbReference>
<sequence length="739" mass="80587">MQELKNPEAEATAHRAQAMDTQPNDSALAFALQLAESGLPVFPCREDKSPRTARGFHDASTDPTTIRGWWSRWPGALIGVPTGPVTDLLVIDIDPGGADWHSEHAADLACGRVHRTQRGHHLLYRHVNGVKCSAGKIAPGVDVRTDGGYVIWWPAHGLEAVGDLDDIGEAPAWLLEKLRDQKQHQSAIQATGDTIPEQTRNTTLTSLAGSMRRRGLSAEEIAPALHAINEARCRPPLDRADVDRIAASVGQYPPASEQAPAYTDAGNAQRLVAAHGEDLRYVPELGWMAWDGTQWARDELLARRKAIETARAIYNEAAALESTDDQKAAAAWAKQSQQAGRVQAALWLAQPDLAAPVDAFDRDPWIFPAINGVIDLRTGDLHPHRREYMNTRATAVYFDATALCPTWETFLARVLPDAEVRTLVQRLAGYSLTGATSEQVLAFLYGTGRNGKSVFLETLAALAGDYHTPTRIETLSAGRGAGIPNDVAALAGARLVTVSETPEGARLNESLVKDLTGGDTITARFLRREYFQFQPQFKLWIRGNHKPQIRGTDDGIWRRLLLIPFTVQIPERDVDPKLPERLRDELPGILAWAVRGCLDWQTNGLQPPEAVKAAVSTYRTEMDMLGEFIESCCVTDPAEEAPAAALYGRYREWATSNGHQPVSSMRFGLALGERGFSKIKSGTVRWRGIALSGHLDTLDTSPSSSDSRARDPVNAGIVSELSNCPQCDGEGCPWCGGGA</sequence>
<feature type="domain" description="SF3 helicase" evidence="5">
    <location>
        <begin position="419"/>
        <end position="578"/>
    </location>
</feature>
<dbReference type="Pfam" id="PF19263">
    <property type="entry name" value="DUF5906"/>
    <property type="match status" value="1"/>
</dbReference>
<dbReference type="CDD" id="cd04859">
    <property type="entry name" value="Prim_Pol"/>
    <property type="match status" value="1"/>
</dbReference>
<dbReference type="RefSeq" id="WP_096366401.1">
    <property type="nucleotide sequence ID" value="NZ_AP018052.1"/>
</dbReference>
<dbReference type="Gene3D" id="3.40.50.300">
    <property type="entry name" value="P-loop containing nucleotide triphosphate hydrolases"/>
    <property type="match status" value="1"/>
</dbReference>
<evidence type="ECO:0000313" key="7">
    <source>
        <dbReference type="Proteomes" id="UP000218765"/>
    </source>
</evidence>
<dbReference type="SUPFAM" id="SSF52540">
    <property type="entry name" value="P-loop containing nucleoside triphosphate hydrolases"/>
    <property type="match status" value="1"/>
</dbReference>
<organism evidence="6 7">
    <name type="scientific">Thiohalobacter thiocyanaticus</name>
    <dbReference type="NCBI Taxonomy" id="585455"/>
    <lineage>
        <taxon>Bacteria</taxon>
        <taxon>Pseudomonadati</taxon>
        <taxon>Pseudomonadota</taxon>
        <taxon>Gammaproteobacteria</taxon>
        <taxon>Thiohalobacterales</taxon>
        <taxon>Thiohalobacteraceae</taxon>
        <taxon>Thiohalobacter</taxon>
    </lineage>
</organism>
<keyword evidence="4" id="KW-0067">ATP-binding</keyword>
<dbReference type="GO" id="GO:0016787">
    <property type="term" value="F:hydrolase activity"/>
    <property type="evidence" value="ECO:0007669"/>
    <property type="project" value="UniProtKB-KW"/>
</dbReference>
<dbReference type="AlphaFoldDB" id="A0A1Z4VSW8"/>
<reference evidence="6 7" key="1">
    <citation type="submission" date="2017-05" db="EMBL/GenBank/DDBJ databases">
        <title>Thiocyanate degradation by Thiohalobacter thiocyanaticus FOKN1.</title>
        <authorList>
            <person name="Oshiki M."/>
            <person name="Fukushima T."/>
            <person name="Kawano S."/>
            <person name="Nakagawa J."/>
        </authorList>
    </citation>
    <scope>NUCLEOTIDE SEQUENCE [LARGE SCALE GENOMIC DNA]</scope>
    <source>
        <strain evidence="6 7">FOKN1</strain>
    </source>
</reference>
<evidence type="ECO:0000313" key="6">
    <source>
        <dbReference type="EMBL" id="BAZ94294.1"/>
    </source>
</evidence>
<dbReference type="InterPro" id="IPR015330">
    <property type="entry name" value="DNA_primase/pol_bifunc_N"/>
</dbReference>
<dbReference type="SMART" id="SM00885">
    <property type="entry name" value="D5_N"/>
    <property type="match status" value="1"/>
</dbReference>
<proteinExistence type="predicted"/>
<dbReference type="Pfam" id="PF03288">
    <property type="entry name" value="Pox_D5"/>
    <property type="match status" value="1"/>
</dbReference>
<dbReference type="SMART" id="SM00943">
    <property type="entry name" value="Prim-Pol"/>
    <property type="match status" value="1"/>
</dbReference>
<dbReference type="InterPro" id="IPR051620">
    <property type="entry name" value="ORF904-like_C"/>
</dbReference>
<dbReference type="NCBIfam" id="TIGR01613">
    <property type="entry name" value="primase_Cterm"/>
    <property type="match status" value="1"/>
</dbReference>
<keyword evidence="7" id="KW-1185">Reference proteome</keyword>